<dbReference type="Pfam" id="PF01022">
    <property type="entry name" value="HTH_5"/>
    <property type="match status" value="1"/>
</dbReference>
<dbReference type="PANTHER" id="PTHR38600">
    <property type="entry name" value="TRANSCRIPTIONAL REGULATORY PROTEIN"/>
    <property type="match status" value="1"/>
</dbReference>
<dbReference type="Gene3D" id="1.10.10.10">
    <property type="entry name" value="Winged helix-like DNA-binding domain superfamily/Winged helix DNA-binding domain"/>
    <property type="match status" value="1"/>
</dbReference>
<dbReference type="CDD" id="cd00090">
    <property type="entry name" value="HTH_ARSR"/>
    <property type="match status" value="1"/>
</dbReference>
<dbReference type="InterPro" id="IPR001845">
    <property type="entry name" value="HTH_ArsR_DNA-bd_dom"/>
</dbReference>
<dbReference type="SUPFAM" id="SSF46785">
    <property type="entry name" value="Winged helix' DNA-binding domain"/>
    <property type="match status" value="1"/>
</dbReference>
<dbReference type="SMART" id="SM00418">
    <property type="entry name" value="HTH_ARSR"/>
    <property type="match status" value="1"/>
</dbReference>
<dbReference type="InterPro" id="IPR011991">
    <property type="entry name" value="ArsR-like_HTH"/>
</dbReference>
<dbReference type="GO" id="GO:0003677">
    <property type="term" value="F:DNA binding"/>
    <property type="evidence" value="ECO:0007669"/>
    <property type="project" value="UniProtKB-KW"/>
</dbReference>
<gene>
    <name evidence="2" type="ORF">JOE69_002299</name>
</gene>
<dbReference type="EMBL" id="JAVDQF010000001">
    <property type="protein sequence ID" value="MDR6270061.1"/>
    <property type="molecule type" value="Genomic_DNA"/>
</dbReference>
<evidence type="ECO:0000313" key="2">
    <source>
        <dbReference type="EMBL" id="MDR6270061.1"/>
    </source>
</evidence>
<dbReference type="Proteomes" id="UP001185069">
    <property type="component" value="Unassembled WGS sequence"/>
</dbReference>
<dbReference type="InterPro" id="IPR036390">
    <property type="entry name" value="WH_DNA-bd_sf"/>
</dbReference>
<dbReference type="InterPro" id="IPR036388">
    <property type="entry name" value="WH-like_DNA-bd_sf"/>
</dbReference>
<sequence length="130" mass="14694">MESSKIGKYEAEPAQEARLDAIFSALAHPVRRHLIDLLHQGDATVNELAAPFELGTPAISKHLTILEKAGLIKRTVKQQWRTCSLEPTGFVHLKDWTEHYANLWEGSLQRLDTLLEKLQATTPEKEPEND</sequence>
<feature type="domain" description="HTH arsR-type" evidence="1">
    <location>
        <begin position="11"/>
        <end position="105"/>
    </location>
</feature>
<keyword evidence="2" id="KW-0238">DNA-binding</keyword>
<dbReference type="NCBIfam" id="NF033788">
    <property type="entry name" value="HTH_metalloreg"/>
    <property type="match status" value="1"/>
</dbReference>
<organism evidence="2 3">
    <name type="scientific">Arthrobacter russicus</name>
    <dbReference type="NCBI Taxonomy" id="172040"/>
    <lineage>
        <taxon>Bacteria</taxon>
        <taxon>Bacillati</taxon>
        <taxon>Actinomycetota</taxon>
        <taxon>Actinomycetes</taxon>
        <taxon>Micrococcales</taxon>
        <taxon>Micrococcaceae</taxon>
        <taxon>Arthrobacter</taxon>
    </lineage>
</organism>
<comment type="caution">
    <text evidence="2">The sequence shown here is derived from an EMBL/GenBank/DDBJ whole genome shotgun (WGS) entry which is preliminary data.</text>
</comment>
<dbReference type="PROSITE" id="PS50987">
    <property type="entry name" value="HTH_ARSR_2"/>
    <property type="match status" value="1"/>
</dbReference>
<accession>A0ABU1JDV2</accession>
<reference evidence="2 3" key="1">
    <citation type="submission" date="2023-07" db="EMBL/GenBank/DDBJ databases">
        <title>Sequencing the genomes of 1000 actinobacteria strains.</title>
        <authorList>
            <person name="Klenk H.-P."/>
        </authorList>
    </citation>
    <scope>NUCLEOTIDE SEQUENCE [LARGE SCALE GENOMIC DNA]</scope>
    <source>
        <strain evidence="2 3">DSM 14555</strain>
    </source>
</reference>
<name>A0ABU1JDV2_9MICC</name>
<evidence type="ECO:0000259" key="1">
    <source>
        <dbReference type="PROSITE" id="PS50987"/>
    </source>
</evidence>
<proteinExistence type="predicted"/>
<dbReference type="RefSeq" id="WP_309798861.1">
    <property type="nucleotide sequence ID" value="NZ_BAAAHY010000005.1"/>
</dbReference>
<evidence type="ECO:0000313" key="3">
    <source>
        <dbReference type="Proteomes" id="UP001185069"/>
    </source>
</evidence>
<dbReference type="PANTHER" id="PTHR38600:SF2">
    <property type="entry name" value="SLL0088 PROTEIN"/>
    <property type="match status" value="1"/>
</dbReference>
<keyword evidence="3" id="KW-1185">Reference proteome</keyword>
<protein>
    <submittedName>
        <fullName evidence="2">DNA-binding transcriptional ArsR family regulator</fullName>
    </submittedName>
</protein>